<name>A0AAD7TDP1_9TELE</name>
<protein>
    <submittedName>
        <fullName evidence="2">Uncharacterized protein</fullName>
    </submittedName>
</protein>
<evidence type="ECO:0000313" key="3">
    <source>
        <dbReference type="Proteomes" id="UP001221898"/>
    </source>
</evidence>
<feature type="region of interest" description="Disordered" evidence="1">
    <location>
        <begin position="1"/>
        <end position="96"/>
    </location>
</feature>
<gene>
    <name evidence="2" type="ORF">AAFF_G00005630</name>
</gene>
<dbReference type="AlphaFoldDB" id="A0AAD7TDP1"/>
<feature type="compositionally biased region" description="Basic and acidic residues" evidence="1">
    <location>
        <begin position="43"/>
        <end position="58"/>
    </location>
</feature>
<feature type="compositionally biased region" description="Basic and acidic residues" evidence="1">
    <location>
        <begin position="66"/>
        <end position="76"/>
    </location>
</feature>
<organism evidence="2 3">
    <name type="scientific">Aldrovandia affinis</name>
    <dbReference type="NCBI Taxonomy" id="143900"/>
    <lineage>
        <taxon>Eukaryota</taxon>
        <taxon>Metazoa</taxon>
        <taxon>Chordata</taxon>
        <taxon>Craniata</taxon>
        <taxon>Vertebrata</taxon>
        <taxon>Euteleostomi</taxon>
        <taxon>Actinopterygii</taxon>
        <taxon>Neopterygii</taxon>
        <taxon>Teleostei</taxon>
        <taxon>Notacanthiformes</taxon>
        <taxon>Halosauridae</taxon>
        <taxon>Aldrovandia</taxon>
    </lineage>
</organism>
<dbReference type="Proteomes" id="UP001221898">
    <property type="component" value="Unassembled WGS sequence"/>
</dbReference>
<evidence type="ECO:0000313" key="2">
    <source>
        <dbReference type="EMBL" id="KAJ8419064.1"/>
    </source>
</evidence>
<accession>A0AAD7TDP1</accession>
<keyword evidence="3" id="KW-1185">Reference proteome</keyword>
<dbReference type="EMBL" id="JAINUG010000001">
    <property type="protein sequence ID" value="KAJ8419064.1"/>
    <property type="molecule type" value="Genomic_DNA"/>
</dbReference>
<comment type="caution">
    <text evidence="2">The sequence shown here is derived from an EMBL/GenBank/DDBJ whole genome shotgun (WGS) entry which is preliminary data.</text>
</comment>
<reference evidence="2" key="1">
    <citation type="journal article" date="2023" name="Science">
        <title>Genome structures resolve the early diversification of teleost fishes.</title>
        <authorList>
            <person name="Parey E."/>
            <person name="Louis A."/>
            <person name="Montfort J."/>
            <person name="Bouchez O."/>
            <person name="Roques C."/>
            <person name="Iampietro C."/>
            <person name="Lluch J."/>
            <person name="Castinel A."/>
            <person name="Donnadieu C."/>
            <person name="Desvignes T."/>
            <person name="Floi Bucao C."/>
            <person name="Jouanno E."/>
            <person name="Wen M."/>
            <person name="Mejri S."/>
            <person name="Dirks R."/>
            <person name="Jansen H."/>
            <person name="Henkel C."/>
            <person name="Chen W.J."/>
            <person name="Zahm M."/>
            <person name="Cabau C."/>
            <person name="Klopp C."/>
            <person name="Thompson A.W."/>
            <person name="Robinson-Rechavi M."/>
            <person name="Braasch I."/>
            <person name="Lecointre G."/>
            <person name="Bobe J."/>
            <person name="Postlethwait J.H."/>
            <person name="Berthelot C."/>
            <person name="Roest Crollius H."/>
            <person name="Guiguen Y."/>
        </authorList>
    </citation>
    <scope>NUCLEOTIDE SEQUENCE</scope>
    <source>
        <strain evidence="2">NC1722</strain>
    </source>
</reference>
<proteinExistence type="predicted"/>
<sequence length="114" mass="12686">MQWVSRGPADLYALRGPSASGSPCPFRSAGAHTLDSLSPPNRRSKETTEDVSEREGRARICPGEGGTDRRTRDGRTRTPWGGRDGPDVERRPPTELQPRAPELLHICFYRLCLE</sequence>
<feature type="compositionally biased region" description="Basic and acidic residues" evidence="1">
    <location>
        <begin position="84"/>
        <end position="93"/>
    </location>
</feature>
<evidence type="ECO:0000256" key="1">
    <source>
        <dbReference type="SAM" id="MobiDB-lite"/>
    </source>
</evidence>